<dbReference type="GO" id="GO:0005840">
    <property type="term" value="C:ribosome"/>
    <property type="evidence" value="ECO:0007669"/>
    <property type="project" value="UniProtKB-KW"/>
</dbReference>
<organism evidence="5">
    <name type="scientific">Cyanidiaceae sp. MX-AZ01</name>
    <dbReference type="NCBI Taxonomy" id="1503164"/>
    <lineage>
        <taxon>Eukaryota</taxon>
        <taxon>Rhodophyta</taxon>
        <taxon>Bangiophyceae</taxon>
        <taxon>Cyanidiales</taxon>
        <taxon>Cyanidiaceae</taxon>
    </lineage>
</organism>
<dbReference type="AlphaFoldDB" id="A0A060A546"/>
<dbReference type="InterPro" id="IPR021137">
    <property type="entry name" value="Ribosomal_bL35-like"/>
</dbReference>
<dbReference type="Pfam" id="PF01632">
    <property type="entry name" value="Ribosomal_L35p"/>
    <property type="match status" value="1"/>
</dbReference>
<sequence>MQKAIKKRYSTTKGHLRRKAGKSHLLAKKSSTRKRRLTRKVKVYG</sequence>
<evidence type="ECO:0000256" key="3">
    <source>
        <dbReference type="ARBA" id="ARBA00023274"/>
    </source>
</evidence>
<evidence type="ECO:0000256" key="1">
    <source>
        <dbReference type="ARBA" id="ARBA00006598"/>
    </source>
</evidence>
<dbReference type="GO" id="GO:0006412">
    <property type="term" value="P:translation"/>
    <property type="evidence" value="ECO:0007669"/>
    <property type="project" value="InterPro"/>
</dbReference>
<dbReference type="SUPFAM" id="SSF143034">
    <property type="entry name" value="L35p-like"/>
    <property type="match status" value="1"/>
</dbReference>
<proteinExistence type="inferred from homology"/>
<dbReference type="InterPro" id="IPR037229">
    <property type="entry name" value="Ribosomal_bL35_sf"/>
</dbReference>
<reference evidence="5" key="1">
    <citation type="submission" date="2014-03" db="EMBL/GenBank/DDBJ databases">
        <title>Metagenomic reconstruction of the complete chloroplast and mitochondrial genomes of a novel unicellular red alga from the Cyanidiaceae family.</title>
        <authorList>
            <person name="Servin-Garciduenas L.E."/>
            <person name="Martinez-Romero E."/>
        </authorList>
    </citation>
    <scope>NUCLEOTIDE SEQUENCE</scope>
    <source>
        <strain evidence="5">MX-AZ01</strain>
    </source>
</reference>
<gene>
    <name evidence="5" type="primary">rpl35</name>
</gene>
<keyword evidence="5" id="KW-0934">Plastid</keyword>
<keyword evidence="3" id="KW-0687">Ribonucleoprotein</keyword>
<keyword evidence="2 5" id="KW-0689">Ribosomal protein</keyword>
<feature type="region of interest" description="Disordered" evidence="4">
    <location>
        <begin position="1"/>
        <end position="45"/>
    </location>
</feature>
<dbReference type="Gene3D" id="4.10.410.60">
    <property type="match status" value="1"/>
</dbReference>
<comment type="similarity">
    <text evidence="1">Belongs to the bacterial ribosomal protein bL35 family.</text>
</comment>
<dbReference type="InterPro" id="IPR001706">
    <property type="entry name" value="Ribosomal_bL35"/>
</dbReference>
<geneLocation type="chloroplast" evidence="5"/>
<evidence type="ECO:0000256" key="4">
    <source>
        <dbReference type="SAM" id="MobiDB-lite"/>
    </source>
</evidence>
<evidence type="ECO:0000256" key="2">
    <source>
        <dbReference type="ARBA" id="ARBA00022980"/>
    </source>
</evidence>
<dbReference type="GO" id="GO:1990904">
    <property type="term" value="C:ribonucleoprotein complex"/>
    <property type="evidence" value="ECO:0007669"/>
    <property type="project" value="UniProtKB-KW"/>
</dbReference>
<dbReference type="EMBL" id="KJ569775">
    <property type="protein sequence ID" value="AIA61189.1"/>
    <property type="molecule type" value="Genomic_DNA"/>
</dbReference>
<dbReference type="PRINTS" id="PR00064">
    <property type="entry name" value="RIBOSOMALL35"/>
</dbReference>
<dbReference type="GO" id="GO:0003735">
    <property type="term" value="F:structural constituent of ribosome"/>
    <property type="evidence" value="ECO:0007669"/>
    <property type="project" value="InterPro"/>
</dbReference>
<accession>A0A060A546</accession>
<evidence type="ECO:0000313" key="5">
    <source>
        <dbReference type="EMBL" id="AIA61189.1"/>
    </source>
</evidence>
<keyword evidence="5" id="KW-0150">Chloroplast</keyword>
<protein>
    <submittedName>
        <fullName evidence="5">Ribosomal protein L35</fullName>
    </submittedName>
</protein>
<name>A0A060A546_9RHOD</name>